<reference evidence="2 3" key="1">
    <citation type="submission" date="2016-09" db="EMBL/GenBank/DDBJ databases">
        <title>Extensive genetic diversity and differential bi-allelic expression allows diatom success in the polar Southern Ocean.</title>
        <authorList>
            <consortium name="DOE Joint Genome Institute"/>
            <person name="Mock T."/>
            <person name="Otillar R.P."/>
            <person name="Strauss J."/>
            <person name="Dupont C."/>
            <person name="Frickenhaus S."/>
            <person name="Maumus F."/>
            <person name="Mcmullan M."/>
            <person name="Sanges R."/>
            <person name="Schmutz J."/>
            <person name="Toseland A."/>
            <person name="Valas R."/>
            <person name="Veluchamy A."/>
            <person name="Ward B.J."/>
            <person name="Allen A."/>
            <person name="Barry K."/>
            <person name="Falciatore A."/>
            <person name="Ferrante M."/>
            <person name="Fortunato A.E."/>
            <person name="Gloeckner G."/>
            <person name="Gruber A."/>
            <person name="Hipkin R."/>
            <person name="Janech M."/>
            <person name="Kroth P."/>
            <person name="Leese F."/>
            <person name="Lindquist E."/>
            <person name="Lyon B.R."/>
            <person name="Martin J."/>
            <person name="Mayer C."/>
            <person name="Parker M."/>
            <person name="Quesneville H."/>
            <person name="Raymond J."/>
            <person name="Uhlig C."/>
            <person name="Valentin K.U."/>
            <person name="Worden A.Z."/>
            <person name="Armbrust E.V."/>
            <person name="Bowler C."/>
            <person name="Green B."/>
            <person name="Moulton V."/>
            <person name="Van Oosterhout C."/>
            <person name="Grigoriev I."/>
        </authorList>
    </citation>
    <scope>NUCLEOTIDE SEQUENCE [LARGE SCALE GENOMIC DNA]</scope>
    <source>
        <strain evidence="2 3">CCMP1102</strain>
    </source>
</reference>
<accession>A0A1E7F317</accession>
<dbReference type="Proteomes" id="UP000095751">
    <property type="component" value="Unassembled WGS sequence"/>
</dbReference>
<proteinExistence type="predicted"/>
<keyword evidence="1" id="KW-0732">Signal</keyword>
<evidence type="ECO:0000256" key="1">
    <source>
        <dbReference type="SAM" id="SignalP"/>
    </source>
</evidence>
<feature type="chain" id="PRO_5009192588" evidence="1">
    <location>
        <begin position="21"/>
        <end position="257"/>
    </location>
</feature>
<evidence type="ECO:0000313" key="2">
    <source>
        <dbReference type="EMBL" id="OEU12572.1"/>
    </source>
</evidence>
<gene>
    <name evidence="2" type="ORF">FRACYDRAFT_243823</name>
</gene>
<dbReference type="EMBL" id="KV784364">
    <property type="protein sequence ID" value="OEU12572.1"/>
    <property type="molecule type" value="Genomic_DNA"/>
</dbReference>
<feature type="signal peptide" evidence="1">
    <location>
        <begin position="1"/>
        <end position="20"/>
    </location>
</feature>
<name>A0A1E7F317_9STRA</name>
<dbReference type="AlphaFoldDB" id="A0A1E7F317"/>
<protein>
    <submittedName>
        <fullName evidence="2">Uncharacterized protein</fullName>
    </submittedName>
</protein>
<dbReference type="InParanoid" id="A0A1E7F317"/>
<organism evidence="2 3">
    <name type="scientific">Fragilariopsis cylindrus CCMP1102</name>
    <dbReference type="NCBI Taxonomy" id="635003"/>
    <lineage>
        <taxon>Eukaryota</taxon>
        <taxon>Sar</taxon>
        <taxon>Stramenopiles</taxon>
        <taxon>Ochrophyta</taxon>
        <taxon>Bacillariophyta</taxon>
        <taxon>Bacillariophyceae</taxon>
        <taxon>Bacillariophycidae</taxon>
        <taxon>Bacillariales</taxon>
        <taxon>Bacillariaceae</taxon>
        <taxon>Fragilariopsis</taxon>
    </lineage>
</organism>
<sequence>MKLYITLAIVSAVLTGTVSAGKTSGSAAQQPKKKRRNRKLASFKSNVLDGASNGQGQFSKEYFAITLDSDTNFYGGVTAQSGSNKGNRGTLGTAFSTSASIYGTNGEIVLRETDQRAGGLEATKIPEPNANFFLQGQCKSTAGDSNNNVAIAAHSCLYDLCLGGGGFSCINLYSGTPFVFAPPSSLQGLPTGLPPMFDLFILGGTGQFYQIEGRATIETLAGRSAFNQVNQGAGTEQIGTITQLITIESNFELPPAP</sequence>
<keyword evidence="3" id="KW-1185">Reference proteome</keyword>
<dbReference type="KEGG" id="fcy:FRACYDRAFT_243823"/>
<evidence type="ECO:0000313" key="3">
    <source>
        <dbReference type="Proteomes" id="UP000095751"/>
    </source>
</evidence>